<dbReference type="Proteomes" id="UP000064249">
    <property type="component" value="Unassembled WGS sequence"/>
</dbReference>
<dbReference type="PATRIC" id="fig|167964.4.peg.311"/>
<dbReference type="CDD" id="cd00090">
    <property type="entry name" value="HTH_ARSR"/>
    <property type="match status" value="1"/>
</dbReference>
<dbReference type="Gene3D" id="1.10.10.10">
    <property type="entry name" value="Winged helix-like DNA-binding domain superfamily/Winged helix DNA-binding domain"/>
    <property type="match status" value="1"/>
</dbReference>
<dbReference type="InterPro" id="IPR036388">
    <property type="entry name" value="WH-like_DNA-bd_sf"/>
</dbReference>
<evidence type="ECO:0000313" key="1">
    <source>
        <dbReference type="EMBL" id="KUK47075.1"/>
    </source>
</evidence>
<dbReference type="InterPro" id="IPR011991">
    <property type="entry name" value="ArsR-like_HTH"/>
</dbReference>
<dbReference type="SUPFAM" id="SSF46785">
    <property type="entry name" value="Winged helix' DNA-binding domain"/>
    <property type="match status" value="1"/>
</dbReference>
<dbReference type="PANTHER" id="PTHR38600">
    <property type="entry name" value="TRANSCRIPTIONAL REGULATORY PROTEIN"/>
    <property type="match status" value="1"/>
</dbReference>
<gene>
    <name evidence="1" type="ORF">XD73_0021</name>
</gene>
<dbReference type="EMBL" id="LGFU01000001">
    <property type="protein sequence ID" value="KUK47075.1"/>
    <property type="molecule type" value="Genomic_DNA"/>
</dbReference>
<reference evidence="1 2" key="1">
    <citation type="journal article" date="2015" name="MBio">
        <title>Genome-Resolved Metagenomic Analysis Reveals Roles for Candidate Phyla and Other Microbial Community Members in Biogeochemical Transformations in Oil Reservoirs.</title>
        <authorList>
            <person name="Hu P."/>
            <person name="Tom L."/>
            <person name="Singh A."/>
            <person name="Thomas B.C."/>
            <person name="Baker B.J."/>
            <person name="Piceno Y.M."/>
            <person name="Andersen G.L."/>
            <person name="Banfield J.F."/>
        </authorList>
    </citation>
    <scope>NUCLEOTIDE SEQUENCE [LARGE SCALE GENOMIC DNA]</scope>
    <source>
        <strain evidence="1">46_16</strain>
    </source>
</reference>
<dbReference type="InterPro" id="IPR036390">
    <property type="entry name" value="WH_DNA-bd_sf"/>
</dbReference>
<comment type="caution">
    <text evidence="1">The sequence shown here is derived from an EMBL/GenBank/DDBJ whole genome shotgun (WGS) entry which is preliminary data.</text>
</comment>
<proteinExistence type="predicted"/>
<dbReference type="PANTHER" id="PTHR38600:SF2">
    <property type="entry name" value="SLL0088 PROTEIN"/>
    <property type="match status" value="1"/>
</dbReference>
<dbReference type="AlphaFoldDB" id="A0A101FZ00"/>
<sequence length="204" mass="23432">MKTTREKVLTTIKVHPKSTIVEIADQVGINAISVRHHLTALQAEGLINAEEERHGVGRPRLVYSLSEKGMEVFPSRYYRLVNSLMDQIKESLPAQNVNSIFSSMAEKLTSDYEPMLENMELEQRLEMLRTILANEGFEVEWEKEGDQYSIKEISCPYSRIGEHHPEVCLFDKSIISNVLDIPLQKISYHKRDENLCTYTFTAAK</sequence>
<name>A0A101FZ00_9CHLR</name>
<organism evidence="1 2">
    <name type="scientific">Anaerolinea thermophila</name>
    <dbReference type="NCBI Taxonomy" id="167964"/>
    <lineage>
        <taxon>Bacteria</taxon>
        <taxon>Bacillati</taxon>
        <taxon>Chloroflexota</taxon>
        <taxon>Anaerolineae</taxon>
        <taxon>Anaerolineales</taxon>
        <taxon>Anaerolineaceae</taxon>
        <taxon>Anaerolinea</taxon>
    </lineage>
</organism>
<protein>
    <submittedName>
        <fullName evidence="1">Transcriptional regulator, TrmB</fullName>
    </submittedName>
</protein>
<evidence type="ECO:0000313" key="2">
    <source>
        <dbReference type="Proteomes" id="UP000064249"/>
    </source>
</evidence>
<dbReference type="Pfam" id="PF13412">
    <property type="entry name" value="HTH_24"/>
    <property type="match status" value="1"/>
</dbReference>
<accession>A0A101FZ00</accession>